<organism evidence="2 3">
    <name type="scientific">Chionoecetes opilio</name>
    <name type="common">Atlantic snow crab</name>
    <name type="synonym">Cancer opilio</name>
    <dbReference type="NCBI Taxonomy" id="41210"/>
    <lineage>
        <taxon>Eukaryota</taxon>
        <taxon>Metazoa</taxon>
        <taxon>Ecdysozoa</taxon>
        <taxon>Arthropoda</taxon>
        <taxon>Crustacea</taxon>
        <taxon>Multicrustacea</taxon>
        <taxon>Malacostraca</taxon>
        <taxon>Eumalacostraca</taxon>
        <taxon>Eucarida</taxon>
        <taxon>Decapoda</taxon>
        <taxon>Pleocyemata</taxon>
        <taxon>Brachyura</taxon>
        <taxon>Eubrachyura</taxon>
        <taxon>Majoidea</taxon>
        <taxon>Majidae</taxon>
        <taxon>Chionoecetes</taxon>
    </lineage>
</organism>
<feature type="compositionally biased region" description="Polar residues" evidence="1">
    <location>
        <begin position="158"/>
        <end position="167"/>
    </location>
</feature>
<feature type="region of interest" description="Disordered" evidence="1">
    <location>
        <begin position="52"/>
        <end position="167"/>
    </location>
</feature>
<comment type="caution">
    <text evidence="2">The sequence shown here is derived from an EMBL/GenBank/DDBJ whole genome shotgun (WGS) entry which is preliminary data.</text>
</comment>
<protein>
    <submittedName>
        <fullName evidence="2">Uncharacterized protein</fullName>
    </submittedName>
</protein>
<name>A0A8J4YI80_CHIOP</name>
<accession>A0A8J4YI80</accession>
<dbReference type="Proteomes" id="UP000770661">
    <property type="component" value="Unassembled WGS sequence"/>
</dbReference>
<dbReference type="AlphaFoldDB" id="A0A8J4YI80"/>
<reference evidence="2" key="1">
    <citation type="submission" date="2020-07" db="EMBL/GenBank/DDBJ databases">
        <title>The High-quality genome of the commercially important snow crab, Chionoecetes opilio.</title>
        <authorList>
            <person name="Jeong J.-H."/>
            <person name="Ryu S."/>
        </authorList>
    </citation>
    <scope>NUCLEOTIDE SEQUENCE</scope>
    <source>
        <strain evidence="2">MADBK_172401_WGS</strain>
        <tissue evidence="2">Digestive gland</tissue>
    </source>
</reference>
<dbReference type="EMBL" id="JACEEZ010007182">
    <property type="protein sequence ID" value="KAG0724236.1"/>
    <property type="molecule type" value="Genomic_DNA"/>
</dbReference>
<feature type="compositionally biased region" description="Basic and acidic residues" evidence="1">
    <location>
        <begin position="56"/>
        <end position="88"/>
    </location>
</feature>
<sequence>MSFPVLSPAVSGSEDDEEEIASPPFEPLNTIHSSPLPGDAISSLIRYLEESQLSADNRRIQDEDERCQRDEERRLRDNEARRKEEDSRFQVLVTLLSPPHRPQSAASARDIPSPPAFHEAGASGALPTVATPATTTTPLAASPVAATSHRHDFRWQTCGPQSTDVAG</sequence>
<evidence type="ECO:0000313" key="2">
    <source>
        <dbReference type="EMBL" id="KAG0724236.1"/>
    </source>
</evidence>
<keyword evidence="3" id="KW-1185">Reference proteome</keyword>
<gene>
    <name evidence="2" type="ORF">GWK47_041025</name>
</gene>
<proteinExistence type="predicted"/>
<evidence type="ECO:0000313" key="3">
    <source>
        <dbReference type="Proteomes" id="UP000770661"/>
    </source>
</evidence>
<feature type="compositionally biased region" description="Low complexity" evidence="1">
    <location>
        <begin position="125"/>
        <end position="147"/>
    </location>
</feature>
<evidence type="ECO:0000256" key="1">
    <source>
        <dbReference type="SAM" id="MobiDB-lite"/>
    </source>
</evidence>
<feature type="region of interest" description="Disordered" evidence="1">
    <location>
        <begin position="1"/>
        <end position="36"/>
    </location>
</feature>